<name>A0A1M7SP26_9FIRM</name>
<evidence type="ECO:0000256" key="2">
    <source>
        <dbReference type="ARBA" id="ARBA00023125"/>
    </source>
</evidence>
<reference evidence="6" key="1">
    <citation type="submission" date="2016-12" db="EMBL/GenBank/DDBJ databases">
        <authorList>
            <person name="Varghese N."/>
            <person name="Submissions S."/>
        </authorList>
    </citation>
    <scope>NUCLEOTIDE SEQUENCE [LARGE SCALE GENOMIC DNA]</scope>
    <source>
        <strain evidence="6">DSM 11544</strain>
    </source>
</reference>
<evidence type="ECO:0000313" key="6">
    <source>
        <dbReference type="Proteomes" id="UP000184010"/>
    </source>
</evidence>
<dbReference type="PRINTS" id="PR00598">
    <property type="entry name" value="HTHMARR"/>
</dbReference>
<keyword evidence="1" id="KW-0805">Transcription regulation</keyword>
<keyword evidence="2" id="KW-0238">DNA-binding</keyword>
<dbReference type="SUPFAM" id="SSF46785">
    <property type="entry name" value="Winged helix' DNA-binding domain"/>
    <property type="match status" value="1"/>
</dbReference>
<gene>
    <name evidence="5" type="ORF">SAMN02745215_01134</name>
</gene>
<dbReference type="Gene3D" id="1.10.10.10">
    <property type="entry name" value="Winged helix-like DNA-binding domain superfamily/Winged helix DNA-binding domain"/>
    <property type="match status" value="1"/>
</dbReference>
<dbReference type="Proteomes" id="UP000184010">
    <property type="component" value="Unassembled WGS sequence"/>
</dbReference>
<evidence type="ECO:0000256" key="3">
    <source>
        <dbReference type="ARBA" id="ARBA00023163"/>
    </source>
</evidence>
<dbReference type="EMBL" id="FRDN01000004">
    <property type="protein sequence ID" value="SHN60139.1"/>
    <property type="molecule type" value="Genomic_DNA"/>
</dbReference>
<evidence type="ECO:0000313" key="5">
    <source>
        <dbReference type="EMBL" id="SHN60139.1"/>
    </source>
</evidence>
<evidence type="ECO:0000259" key="4">
    <source>
        <dbReference type="PROSITE" id="PS50995"/>
    </source>
</evidence>
<sequence>MMLNTMISFDEYTRGSFDYKANKSALLITRQLAKNFKDKDIVISTEQWKLLLYLYREDGQTQCSLSEATGKDEPSISRIINTMEKNNLVLRIPHPNDRRTNLIYLTEGGRNMREMLMFLGKKTNEEVTRGITREEIETCINVLDKIIGNLS</sequence>
<dbReference type="Pfam" id="PF01047">
    <property type="entry name" value="MarR"/>
    <property type="match status" value="1"/>
</dbReference>
<keyword evidence="3" id="KW-0804">Transcription</keyword>
<accession>A0A1M7SP26</accession>
<dbReference type="STRING" id="1121395.SAMN02745215_01134"/>
<proteinExistence type="predicted"/>
<dbReference type="PANTHER" id="PTHR42756:SF1">
    <property type="entry name" value="TRANSCRIPTIONAL REPRESSOR OF EMRAB OPERON"/>
    <property type="match status" value="1"/>
</dbReference>
<dbReference type="GO" id="GO:0003700">
    <property type="term" value="F:DNA-binding transcription factor activity"/>
    <property type="evidence" value="ECO:0007669"/>
    <property type="project" value="InterPro"/>
</dbReference>
<protein>
    <submittedName>
        <fullName evidence="5">Transcriptional regulator, MarR family</fullName>
    </submittedName>
</protein>
<dbReference type="GO" id="GO:0003677">
    <property type="term" value="F:DNA binding"/>
    <property type="evidence" value="ECO:0007669"/>
    <property type="project" value="UniProtKB-KW"/>
</dbReference>
<dbReference type="InterPro" id="IPR036388">
    <property type="entry name" value="WH-like_DNA-bd_sf"/>
</dbReference>
<dbReference type="AlphaFoldDB" id="A0A1M7SP26"/>
<dbReference type="SMART" id="SM00347">
    <property type="entry name" value="HTH_MARR"/>
    <property type="match status" value="1"/>
</dbReference>
<dbReference type="InterPro" id="IPR000835">
    <property type="entry name" value="HTH_MarR-typ"/>
</dbReference>
<dbReference type="PROSITE" id="PS50995">
    <property type="entry name" value="HTH_MARR_2"/>
    <property type="match status" value="1"/>
</dbReference>
<feature type="domain" description="HTH marR-type" evidence="4">
    <location>
        <begin position="18"/>
        <end position="148"/>
    </location>
</feature>
<dbReference type="InterPro" id="IPR036390">
    <property type="entry name" value="WH_DNA-bd_sf"/>
</dbReference>
<keyword evidence="6" id="KW-1185">Reference proteome</keyword>
<evidence type="ECO:0000256" key="1">
    <source>
        <dbReference type="ARBA" id="ARBA00023015"/>
    </source>
</evidence>
<dbReference type="PANTHER" id="PTHR42756">
    <property type="entry name" value="TRANSCRIPTIONAL REGULATOR, MARR"/>
    <property type="match status" value="1"/>
</dbReference>
<organism evidence="5 6">
    <name type="scientific">Desulfitobacterium chlororespirans DSM 11544</name>
    <dbReference type="NCBI Taxonomy" id="1121395"/>
    <lineage>
        <taxon>Bacteria</taxon>
        <taxon>Bacillati</taxon>
        <taxon>Bacillota</taxon>
        <taxon>Clostridia</taxon>
        <taxon>Eubacteriales</taxon>
        <taxon>Desulfitobacteriaceae</taxon>
        <taxon>Desulfitobacterium</taxon>
    </lineage>
</organism>